<dbReference type="Gene3D" id="2.30.130.40">
    <property type="entry name" value="LON domain-like"/>
    <property type="match status" value="1"/>
</dbReference>
<dbReference type="Pfam" id="PF02190">
    <property type="entry name" value="LON_substr_bdg"/>
    <property type="match status" value="1"/>
</dbReference>
<evidence type="ECO:0000256" key="1">
    <source>
        <dbReference type="SAM" id="SignalP"/>
    </source>
</evidence>
<dbReference type="OrthoDB" id="45003at2759"/>
<dbReference type="Proteomes" id="UP000266841">
    <property type="component" value="Unassembled WGS sequence"/>
</dbReference>
<dbReference type="PANTHER" id="PTHR46732">
    <property type="entry name" value="ATP-DEPENDENT PROTEASE LA (LON) DOMAIN PROTEIN"/>
    <property type="match status" value="1"/>
</dbReference>
<dbReference type="SUPFAM" id="SSF88697">
    <property type="entry name" value="PUA domain-like"/>
    <property type="match status" value="1"/>
</dbReference>
<evidence type="ECO:0000259" key="2">
    <source>
        <dbReference type="Pfam" id="PF02190"/>
    </source>
</evidence>
<comment type="caution">
    <text evidence="3">The sequence shown here is derived from an EMBL/GenBank/DDBJ whole genome shotgun (WGS) entry which is preliminary data.</text>
</comment>
<dbReference type="OMA" id="NCLNVHE"/>
<dbReference type="EMBL" id="AGNL01000615">
    <property type="protein sequence ID" value="EJK77626.1"/>
    <property type="molecule type" value="Genomic_DNA"/>
</dbReference>
<organism evidence="3 4">
    <name type="scientific">Thalassiosira oceanica</name>
    <name type="common">Marine diatom</name>
    <dbReference type="NCBI Taxonomy" id="159749"/>
    <lineage>
        <taxon>Eukaryota</taxon>
        <taxon>Sar</taxon>
        <taxon>Stramenopiles</taxon>
        <taxon>Ochrophyta</taxon>
        <taxon>Bacillariophyta</taxon>
        <taxon>Coscinodiscophyceae</taxon>
        <taxon>Thalassiosirophycidae</taxon>
        <taxon>Thalassiosirales</taxon>
        <taxon>Thalassiosiraceae</taxon>
        <taxon>Thalassiosira</taxon>
    </lineage>
</organism>
<keyword evidence="4" id="KW-1185">Reference proteome</keyword>
<feature type="domain" description="Lon N-terminal" evidence="2">
    <location>
        <begin position="115"/>
        <end position="263"/>
    </location>
</feature>
<keyword evidence="1" id="KW-0732">Signal</keyword>
<evidence type="ECO:0000313" key="4">
    <source>
        <dbReference type="Proteomes" id="UP000266841"/>
    </source>
</evidence>
<reference evidence="3 4" key="1">
    <citation type="journal article" date="2012" name="Genome Biol.">
        <title>Genome and low-iron response of an oceanic diatom adapted to chronic iron limitation.</title>
        <authorList>
            <person name="Lommer M."/>
            <person name="Specht M."/>
            <person name="Roy A.S."/>
            <person name="Kraemer L."/>
            <person name="Andreson R."/>
            <person name="Gutowska M.A."/>
            <person name="Wolf J."/>
            <person name="Bergner S.V."/>
            <person name="Schilhabel M.B."/>
            <person name="Klostermeier U.C."/>
            <person name="Beiko R.G."/>
            <person name="Rosenstiel P."/>
            <person name="Hippler M."/>
            <person name="Laroche J."/>
        </authorList>
    </citation>
    <scope>NUCLEOTIDE SEQUENCE [LARGE SCALE GENOMIC DNA]</scope>
    <source>
        <strain evidence="3 4">CCMP1005</strain>
    </source>
</reference>
<dbReference type="AlphaFoldDB" id="K0TP39"/>
<feature type="chain" id="PRO_5003841932" description="Lon N-terminal domain-containing protein" evidence="1">
    <location>
        <begin position="22"/>
        <end position="497"/>
    </location>
</feature>
<evidence type="ECO:0000313" key="3">
    <source>
        <dbReference type="EMBL" id="EJK77626.1"/>
    </source>
</evidence>
<name>K0TP39_THAOC</name>
<dbReference type="PANTHER" id="PTHR46732:SF8">
    <property type="entry name" value="ATP-DEPENDENT PROTEASE LA (LON) DOMAIN PROTEIN"/>
    <property type="match status" value="1"/>
</dbReference>
<dbReference type="InterPro" id="IPR003111">
    <property type="entry name" value="Lon_prtase_N"/>
</dbReference>
<sequence>MARRSLSFTFALALLLIPVFSFSRVGSLVRGRAPPSPFRDRPPANLPSCESASQFAAARDDDSERMDLVRSLQKTFYKNGADAQSVSFDSSTGMVCNLPLWRVGWVETPGRRNCLNVHEPKYTHMFESIMSSPSGSGPRYFGHLHCPGGTKSIRSGEERYTLKSYDQELEDESRFDNFNSTSTLMMPDIRTPTVDRSAVVGCLCEILDLRRMEDGRLMILTQALERFVVSEVASDQKRLYDVANVQILLDEEELPWDQSKEIDENFCKPLRGKAVKSSFRYHKYEYDRPTLPVSDSNVMGGENYVTQDEVPLVKISEMLPFSRYNVSVEASSSLDDANEKAIGMIKSVDAASFEGGELPLERILWNGGIVWNPPSVTQVVRRDNLNCDQLETLLWLSLEDFSRASGFVLPEEVRQLVPPEMDYLDIPRPERILSSRYPKTRRQKRLSYLAPALIENLEHPFIGLRQVWLNCPSIAARLNGALERYDYLNNKMLGRFE</sequence>
<dbReference type="InterPro" id="IPR015947">
    <property type="entry name" value="PUA-like_sf"/>
</dbReference>
<gene>
    <name evidence="3" type="ORF">THAOC_00530</name>
</gene>
<proteinExistence type="predicted"/>
<dbReference type="InterPro" id="IPR046336">
    <property type="entry name" value="Lon_prtase_N_sf"/>
</dbReference>
<accession>K0TP39</accession>
<feature type="signal peptide" evidence="1">
    <location>
        <begin position="1"/>
        <end position="21"/>
    </location>
</feature>
<protein>
    <recommendedName>
        <fullName evidence="2">Lon N-terminal domain-containing protein</fullName>
    </recommendedName>
</protein>
<dbReference type="eggNOG" id="ENOG502S8AA">
    <property type="taxonomic scope" value="Eukaryota"/>
</dbReference>